<organism evidence="1">
    <name type="scientific">Solibacter usitatus (strain Ellin6076)</name>
    <dbReference type="NCBI Taxonomy" id="234267"/>
    <lineage>
        <taxon>Bacteria</taxon>
        <taxon>Pseudomonadati</taxon>
        <taxon>Acidobacteriota</taxon>
        <taxon>Terriglobia</taxon>
        <taxon>Bryobacterales</taxon>
        <taxon>Solibacteraceae</taxon>
        <taxon>Candidatus Solibacter</taxon>
    </lineage>
</organism>
<dbReference type="AlphaFoldDB" id="Q02C33"/>
<name>Q02C33_SOLUE</name>
<reference evidence="1" key="1">
    <citation type="submission" date="2006-10" db="EMBL/GenBank/DDBJ databases">
        <title>Complete sequence of Solibacter usitatus Ellin6076.</title>
        <authorList>
            <consortium name="US DOE Joint Genome Institute"/>
            <person name="Copeland A."/>
            <person name="Lucas S."/>
            <person name="Lapidus A."/>
            <person name="Barry K."/>
            <person name="Detter J.C."/>
            <person name="Glavina del Rio T."/>
            <person name="Hammon N."/>
            <person name="Israni S."/>
            <person name="Dalin E."/>
            <person name="Tice H."/>
            <person name="Pitluck S."/>
            <person name="Thompson L.S."/>
            <person name="Brettin T."/>
            <person name="Bruce D."/>
            <person name="Han C."/>
            <person name="Tapia R."/>
            <person name="Gilna P."/>
            <person name="Schmutz J."/>
            <person name="Larimer F."/>
            <person name="Land M."/>
            <person name="Hauser L."/>
            <person name="Kyrpides N."/>
            <person name="Mikhailova N."/>
            <person name="Janssen P.H."/>
            <person name="Kuske C.R."/>
            <person name="Richardson P."/>
        </authorList>
    </citation>
    <scope>NUCLEOTIDE SEQUENCE</scope>
    <source>
        <strain evidence="1">Ellin6076</strain>
    </source>
</reference>
<dbReference type="STRING" id="234267.Acid_0371"/>
<protein>
    <submittedName>
        <fullName evidence="1">Uncharacterized protein</fullName>
    </submittedName>
</protein>
<dbReference type="InParanoid" id="Q02C33"/>
<sequence length="371" mass="40182">MLLSATTLLAQDAAIPQAAVSFNLPPNSPLSVSGFTMADSRATARGAALALDLHMPLTLRNDSGKRIHGVTLRVVSQEVTLGGKGSVTYPSLNVGPGETFPVRIDMQLMRPSQITGGPLVQVDLDGVLFQDLSFFGPDRLNSKRTLTACEMEAQRDREHFKRVLAATGPNGLQNEMFESMARQGAVSQLVVSVKRTGRAVTSAATAPSERTAEFAFLQFPDSPIEPMKGSAQISGNEAHAPRIEVRNKSGKPVKYVEMGWIVSDPSGKQYMAGSLPSADADLVLPPGKTARLLQETTLNFSSKGQPVNVQKMVGFVNQVEFEDGKIWVPNRQNLDNAVLLKVLPPSAEEQRLTDIYRKRGLQGLISELNKY</sequence>
<dbReference type="EMBL" id="CP000473">
    <property type="protein sequence ID" value="ABJ81383.1"/>
    <property type="molecule type" value="Genomic_DNA"/>
</dbReference>
<proteinExistence type="predicted"/>
<accession>Q02C33</accession>
<dbReference type="HOGENOM" id="CLU_745772_0_0_0"/>
<gene>
    <name evidence="1" type="ordered locus">Acid_0371</name>
</gene>
<dbReference type="KEGG" id="sus:Acid_0371"/>
<dbReference type="eggNOG" id="ENOG5033T7W">
    <property type="taxonomic scope" value="Bacteria"/>
</dbReference>
<evidence type="ECO:0000313" key="1">
    <source>
        <dbReference type="EMBL" id="ABJ81383.1"/>
    </source>
</evidence>